<proteinExistence type="inferred from homology"/>
<evidence type="ECO:0000256" key="1">
    <source>
        <dbReference type="ARBA" id="ARBA00004613"/>
    </source>
</evidence>
<gene>
    <name evidence="14" type="ORF">F0U60_23380</name>
</gene>
<dbReference type="InterPro" id="IPR000209">
    <property type="entry name" value="Peptidase_S8/S53_dom"/>
</dbReference>
<dbReference type="PROSITE" id="PS51892">
    <property type="entry name" value="SUBTILASE"/>
    <property type="match status" value="1"/>
</dbReference>
<keyword evidence="10" id="KW-0472">Membrane</keyword>
<feature type="domain" description="Peptidase S8/S53" evidence="12">
    <location>
        <begin position="171"/>
        <end position="436"/>
    </location>
</feature>
<organism evidence="14 15">
    <name type="scientific">Archangium minus</name>
    <dbReference type="NCBI Taxonomy" id="83450"/>
    <lineage>
        <taxon>Bacteria</taxon>
        <taxon>Pseudomonadati</taxon>
        <taxon>Myxococcota</taxon>
        <taxon>Myxococcia</taxon>
        <taxon>Myxococcales</taxon>
        <taxon>Cystobacterineae</taxon>
        <taxon>Archangiaceae</taxon>
        <taxon>Archangium</taxon>
    </lineage>
</organism>
<evidence type="ECO:0000256" key="7">
    <source>
        <dbReference type="PROSITE-ProRule" id="PRU01240"/>
    </source>
</evidence>
<keyword evidence="11" id="KW-0732">Signal</keyword>
<dbReference type="InterPro" id="IPR051048">
    <property type="entry name" value="Peptidase_S8/S53_subtilisin"/>
</dbReference>
<dbReference type="PROSITE" id="PS51257">
    <property type="entry name" value="PROKAR_LIPOPROTEIN"/>
    <property type="match status" value="1"/>
</dbReference>
<evidence type="ECO:0000259" key="12">
    <source>
        <dbReference type="Pfam" id="PF00082"/>
    </source>
</evidence>
<feature type="active site" description="Charge relay system" evidence="7">
    <location>
        <position position="221"/>
    </location>
</feature>
<feature type="transmembrane region" description="Helical" evidence="10">
    <location>
        <begin position="587"/>
        <end position="615"/>
    </location>
</feature>
<dbReference type="InterPro" id="IPR036852">
    <property type="entry name" value="Peptidase_S8/S53_dom_sf"/>
</dbReference>
<evidence type="ECO:0000259" key="13">
    <source>
        <dbReference type="Pfam" id="PF19366"/>
    </source>
</evidence>
<dbReference type="PROSITE" id="PS00138">
    <property type="entry name" value="SUBTILASE_SER"/>
    <property type="match status" value="1"/>
</dbReference>
<evidence type="ECO:0000256" key="3">
    <source>
        <dbReference type="ARBA" id="ARBA00022525"/>
    </source>
</evidence>
<dbReference type="RefSeq" id="WP_395823436.1">
    <property type="nucleotide sequence ID" value="NZ_CP043494.1"/>
</dbReference>
<feature type="compositionally biased region" description="Basic and acidic residues" evidence="9">
    <location>
        <begin position="28"/>
        <end position="45"/>
    </location>
</feature>
<feature type="signal peptide" evidence="11">
    <location>
        <begin position="1"/>
        <end position="22"/>
    </location>
</feature>
<feature type="region of interest" description="Disordered" evidence="9">
    <location>
        <begin position="23"/>
        <end position="49"/>
    </location>
</feature>
<evidence type="ECO:0000313" key="15">
    <source>
        <dbReference type="Proteomes" id="UP001611383"/>
    </source>
</evidence>
<feature type="transmembrane region" description="Helical" evidence="10">
    <location>
        <begin position="563"/>
        <end position="581"/>
    </location>
</feature>
<evidence type="ECO:0000256" key="11">
    <source>
        <dbReference type="SAM" id="SignalP"/>
    </source>
</evidence>
<evidence type="ECO:0000256" key="2">
    <source>
        <dbReference type="ARBA" id="ARBA00011073"/>
    </source>
</evidence>
<keyword evidence="3" id="KW-0964">Secreted</keyword>
<keyword evidence="4 7" id="KW-0645">Protease</keyword>
<dbReference type="InterPro" id="IPR015500">
    <property type="entry name" value="Peptidase_S8_subtilisin-rel"/>
</dbReference>
<dbReference type="PANTHER" id="PTHR43399:SF4">
    <property type="entry name" value="CELL WALL-ASSOCIATED PROTEASE"/>
    <property type="match status" value="1"/>
</dbReference>
<evidence type="ECO:0000256" key="10">
    <source>
        <dbReference type="SAM" id="Phobius"/>
    </source>
</evidence>
<evidence type="ECO:0000256" key="9">
    <source>
        <dbReference type="SAM" id="MobiDB-lite"/>
    </source>
</evidence>
<keyword evidence="5 7" id="KW-0378">Hydrolase</keyword>
<reference evidence="14 15" key="1">
    <citation type="submission" date="2019-08" db="EMBL/GenBank/DDBJ databases">
        <title>Archangium and Cystobacter genomes.</title>
        <authorList>
            <person name="Chen I.-C.K."/>
            <person name="Wielgoss S."/>
        </authorList>
    </citation>
    <scope>NUCLEOTIDE SEQUENCE [LARGE SCALE GENOMIC DNA]</scope>
    <source>
        <strain evidence="14 15">Cbm 6</strain>
    </source>
</reference>
<feature type="transmembrane region" description="Helical" evidence="10">
    <location>
        <begin position="483"/>
        <end position="502"/>
    </location>
</feature>
<dbReference type="InterPro" id="IPR017295">
    <property type="entry name" value="Pept_S8A_subtilisin_cyanobac-1"/>
</dbReference>
<dbReference type="Proteomes" id="UP001611383">
    <property type="component" value="Chromosome"/>
</dbReference>
<keyword evidence="10" id="KW-1133">Transmembrane helix</keyword>
<name>A0ABY9WSU9_9BACT</name>
<dbReference type="PRINTS" id="PR00723">
    <property type="entry name" value="SUBTILISIN"/>
</dbReference>
<dbReference type="Pfam" id="PF19366">
    <property type="entry name" value="DUF5942"/>
    <property type="match status" value="1"/>
</dbReference>
<dbReference type="InterPro" id="IPR034084">
    <property type="entry name" value="Thermitase-like_dom"/>
</dbReference>
<protein>
    <submittedName>
        <fullName evidence="14">Peptidase S8</fullName>
    </submittedName>
</protein>
<feature type="active site" description="Charge relay system" evidence="7">
    <location>
        <position position="389"/>
    </location>
</feature>
<dbReference type="PANTHER" id="PTHR43399">
    <property type="entry name" value="SUBTILISIN-RELATED"/>
    <property type="match status" value="1"/>
</dbReference>
<evidence type="ECO:0000256" key="8">
    <source>
        <dbReference type="RuleBase" id="RU003355"/>
    </source>
</evidence>
<dbReference type="PIRSF" id="PIRSF037851">
    <property type="entry name" value="Subtilisin_cyano"/>
    <property type="match status" value="1"/>
</dbReference>
<dbReference type="Pfam" id="PF00082">
    <property type="entry name" value="Peptidase_S8"/>
    <property type="match status" value="1"/>
</dbReference>
<dbReference type="PROSITE" id="PS00136">
    <property type="entry name" value="SUBTILASE_ASP"/>
    <property type="match status" value="1"/>
</dbReference>
<feature type="domain" description="DUF5942" evidence="13">
    <location>
        <begin position="479"/>
        <end position="619"/>
    </location>
</feature>
<comment type="similarity">
    <text evidence="2 7 8">Belongs to the peptidase S8 family.</text>
</comment>
<evidence type="ECO:0000256" key="5">
    <source>
        <dbReference type="ARBA" id="ARBA00022801"/>
    </source>
</evidence>
<evidence type="ECO:0000256" key="4">
    <source>
        <dbReference type="ARBA" id="ARBA00022670"/>
    </source>
</evidence>
<evidence type="ECO:0000313" key="14">
    <source>
        <dbReference type="EMBL" id="WNG46730.1"/>
    </source>
</evidence>
<comment type="subcellular location">
    <subcellularLocation>
        <location evidence="1">Secreted</location>
    </subcellularLocation>
</comment>
<dbReference type="Gene3D" id="3.40.50.200">
    <property type="entry name" value="Peptidase S8/S53 domain"/>
    <property type="match status" value="1"/>
</dbReference>
<keyword evidence="6 7" id="KW-0720">Serine protease</keyword>
<feature type="chain" id="PRO_5046173660" evidence="11">
    <location>
        <begin position="23"/>
        <end position="621"/>
    </location>
</feature>
<dbReference type="InterPro" id="IPR045986">
    <property type="entry name" value="DUF5942"/>
</dbReference>
<feature type="transmembrane region" description="Helical" evidence="10">
    <location>
        <begin position="537"/>
        <end position="556"/>
    </location>
</feature>
<accession>A0ABY9WSU9</accession>
<dbReference type="SUPFAM" id="SSF52743">
    <property type="entry name" value="Subtilisin-like"/>
    <property type="match status" value="1"/>
</dbReference>
<sequence length="621" mass="65669">MPMKRWTLASAVLALVMAAACASPPESGGEKAREAPAVDTSRRELAEEEPGGIVVDFKDGTSKAEFDAWESEWGVNLEFNSVEGERTGVTIARGVGSVDEVLAHIRQNPAVESAEPLKVYSVPPAEAAVSGLEAPLDELGKDGFTPNDPDYPKQWNLRMIHMPSAWQQSRGKGVVVAVLDTGVAYEDYDDFKQVPDLKGVKFKTGYDFVNDDAHANDDHGHGTHVAGTIAQATNNGQGVAGVAFEATLMPVKVLNHFGAGTSADIAEAIRFAADNGADVINMSLGGGGYSKVMADAVEYARKKGVTVVAAAGNAGRSRVEFPAAYPGSVAVAAVGPNGTRAPYSSYGKELDIAAPGGDKRQGDAGGILQNTIDPRDVSRSVYAAYQGTSMATPHVAAVAALLYAEGASGPDEVEKALYAGAKRVGGQAWTEEYGHGLLDAEASLKALGSGASRWPSLWWALALLALVLLTMRGRERPGYFNILFRPSFLVPLVLATVGVFFARSWFGGASGVAGDVVDAAYLPIPDWQRIIFGRGKLANPLFYSSLIPLLLSFLAIKYRGLRPAIGGLSLGFAGFLAYAAWSNAPALAWMPFSFLAVPWLVINTFICLFIARALLRKESAV</sequence>
<dbReference type="InterPro" id="IPR023828">
    <property type="entry name" value="Peptidase_S8_Ser-AS"/>
</dbReference>
<keyword evidence="15" id="KW-1185">Reference proteome</keyword>
<dbReference type="EMBL" id="CP043494">
    <property type="protein sequence ID" value="WNG46730.1"/>
    <property type="molecule type" value="Genomic_DNA"/>
</dbReference>
<keyword evidence="10" id="KW-0812">Transmembrane</keyword>
<feature type="active site" description="Charge relay system" evidence="7">
    <location>
        <position position="180"/>
    </location>
</feature>
<feature type="transmembrane region" description="Helical" evidence="10">
    <location>
        <begin position="454"/>
        <end position="471"/>
    </location>
</feature>
<evidence type="ECO:0000256" key="6">
    <source>
        <dbReference type="ARBA" id="ARBA00022825"/>
    </source>
</evidence>
<dbReference type="CDD" id="cd07484">
    <property type="entry name" value="Peptidases_S8_Thermitase_like"/>
    <property type="match status" value="1"/>
</dbReference>
<dbReference type="InterPro" id="IPR023827">
    <property type="entry name" value="Peptidase_S8_Asp-AS"/>
</dbReference>